<dbReference type="InterPro" id="IPR029044">
    <property type="entry name" value="Nucleotide-diphossugar_trans"/>
</dbReference>
<accession>A0A1G9CIU5</accession>
<proteinExistence type="inferred from homology"/>
<reference evidence="3 4" key="1">
    <citation type="submission" date="2016-10" db="EMBL/GenBank/DDBJ databases">
        <authorList>
            <person name="de Groot N.N."/>
        </authorList>
    </citation>
    <scope>NUCLEOTIDE SEQUENCE [LARGE SCALE GENOMIC DNA]</scope>
    <source>
        <strain evidence="3 4">CGMCC 1.5382</strain>
    </source>
</reference>
<dbReference type="OrthoDB" id="9810303at2"/>
<evidence type="ECO:0000313" key="4">
    <source>
        <dbReference type="Proteomes" id="UP000198701"/>
    </source>
</evidence>
<dbReference type="PANTHER" id="PTHR48090:SF7">
    <property type="entry name" value="RFBJ PROTEIN"/>
    <property type="match status" value="1"/>
</dbReference>
<dbReference type="InterPro" id="IPR001173">
    <property type="entry name" value="Glyco_trans_2-like"/>
</dbReference>
<dbReference type="RefSeq" id="WP_092323114.1">
    <property type="nucleotide sequence ID" value="NZ_FNFU01000007.1"/>
</dbReference>
<protein>
    <submittedName>
        <fullName evidence="3">Glycosyltransferase involved in cell wall bisynthesis</fullName>
    </submittedName>
</protein>
<dbReference type="Pfam" id="PF00535">
    <property type="entry name" value="Glycos_transf_2"/>
    <property type="match status" value="1"/>
</dbReference>
<comment type="similarity">
    <text evidence="1">Belongs to the glycosyltransferase 2 family.</text>
</comment>
<dbReference type="GO" id="GO:0016740">
    <property type="term" value="F:transferase activity"/>
    <property type="evidence" value="ECO:0007669"/>
    <property type="project" value="UniProtKB-KW"/>
</dbReference>
<feature type="domain" description="Glycosyltransferase 2-like" evidence="2">
    <location>
        <begin position="16"/>
        <end position="138"/>
    </location>
</feature>
<organism evidence="3 4">
    <name type="scientific">Cryobacterium psychrotolerans</name>
    <dbReference type="NCBI Taxonomy" id="386301"/>
    <lineage>
        <taxon>Bacteria</taxon>
        <taxon>Bacillati</taxon>
        <taxon>Actinomycetota</taxon>
        <taxon>Actinomycetes</taxon>
        <taxon>Micrococcales</taxon>
        <taxon>Microbacteriaceae</taxon>
        <taxon>Cryobacterium</taxon>
    </lineage>
</organism>
<dbReference type="STRING" id="386301.SAMN05216282_10772"/>
<evidence type="ECO:0000313" key="3">
    <source>
        <dbReference type="EMBL" id="SDK51562.1"/>
    </source>
</evidence>
<dbReference type="PANTHER" id="PTHR48090">
    <property type="entry name" value="UNDECAPRENYL-PHOSPHATE 4-DEOXY-4-FORMAMIDO-L-ARABINOSE TRANSFERASE-RELATED"/>
    <property type="match status" value="1"/>
</dbReference>
<dbReference type="AlphaFoldDB" id="A0A1G9CIU5"/>
<evidence type="ECO:0000256" key="1">
    <source>
        <dbReference type="ARBA" id="ARBA00006739"/>
    </source>
</evidence>
<evidence type="ECO:0000259" key="2">
    <source>
        <dbReference type="Pfam" id="PF00535"/>
    </source>
</evidence>
<dbReference type="SUPFAM" id="SSF53448">
    <property type="entry name" value="Nucleotide-diphospho-sugar transferases"/>
    <property type="match status" value="1"/>
</dbReference>
<dbReference type="Gene3D" id="3.90.550.10">
    <property type="entry name" value="Spore Coat Polysaccharide Biosynthesis Protein SpsA, Chain A"/>
    <property type="match status" value="1"/>
</dbReference>
<dbReference type="CDD" id="cd04179">
    <property type="entry name" value="DPM_DPG-synthase_like"/>
    <property type="match status" value="1"/>
</dbReference>
<sequence length="249" mass="26527">MASPGVPAHAQQTLLVLPAFNEEGSVGEVLREIAEVLPGIRCLVVNDGSTDATRQRALDAGATVLDLPFNLGVGGAMRAGFKFAVAHGYRNVVQIDADGQHDPRNVLSLIDKLDSNDIVIGARFAGTGDYDARGPRLWAMVVLARIISRISRVPLTDVTSGFKANGPRAVALFAEHFPAEYLGDTLEALVIAAGAKLRISQVPVSMRPRQAGNPSHHPFKAAVYLGRACIALLFALMRPHVKVPPEVTT</sequence>
<keyword evidence="4" id="KW-1185">Reference proteome</keyword>
<dbReference type="EMBL" id="FNFU01000007">
    <property type="protein sequence ID" value="SDK51562.1"/>
    <property type="molecule type" value="Genomic_DNA"/>
</dbReference>
<dbReference type="InterPro" id="IPR050256">
    <property type="entry name" value="Glycosyltransferase_2"/>
</dbReference>
<keyword evidence="3" id="KW-0808">Transferase</keyword>
<gene>
    <name evidence="3" type="ORF">SAMN05216282_10772</name>
</gene>
<name>A0A1G9CIU5_9MICO</name>
<dbReference type="Proteomes" id="UP000198701">
    <property type="component" value="Unassembled WGS sequence"/>
</dbReference>